<evidence type="ECO:0000259" key="1">
    <source>
        <dbReference type="PROSITE" id="PS51750"/>
    </source>
</evidence>
<name>A0A5P3XBK9_PARBF</name>
<feature type="domain" description="Bro-N" evidence="1">
    <location>
        <begin position="1"/>
        <end position="113"/>
    </location>
</feature>
<dbReference type="Pfam" id="PF02498">
    <property type="entry name" value="Bro-N"/>
    <property type="match status" value="1"/>
</dbReference>
<dbReference type="SMART" id="SM01040">
    <property type="entry name" value="Bro-N"/>
    <property type="match status" value="1"/>
</dbReference>
<dbReference type="PANTHER" id="PTHR36180:SF2">
    <property type="entry name" value="BRO FAMILY PROTEIN"/>
    <property type="match status" value="1"/>
</dbReference>
<sequence>MEIFRNEEFGEVGVIVVDNKEYFDAVESARILGYANPRDAVIRHCNKEGVVFHDVGVITGKKRNGEDAIQFVNKKFIDEANLYRLIIRSKLKSARRFEKWVFETVLPTIRSHGAYMTDNVLEEVLDNPNFLNRLMEKLIDEKSKRCEAERKVGLLKESIVVNKPYVEFSKTISEVDGAISIGSFAKLLNNNNIPIGRNRLYFWFRENGYLIKKGKEKNTPKQKYIDRGLFKVIERVVQTESGNKLSVTPLITGKGQLHFLKVIEEDYILS</sequence>
<proteinExistence type="predicted"/>
<dbReference type="Proteomes" id="UP000326961">
    <property type="component" value="Chromosome"/>
</dbReference>
<organism evidence="2 3">
    <name type="scientific">Paraclostridium bifermentans</name>
    <name type="common">Clostridium bifermentans</name>
    <dbReference type="NCBI Taxonomy" id="1490"/>
    <lineage>
        <taxon>Bacteria</taxon>
        <taxon>Bacillati</taxon>
        <taxon>Bacillota</taxon>
        <taxon>Clostridia</taxon>
        <taxon>Peptostreptococcales</taxon>
        <taxon>Peptostreptococcaceae</taxon>
        <taxon>Paraclostridium</taxon>
    </lineage>
</organism>
<evidence type="ECO:0000313" key="3">
    <source>
        <dbReference type="Proteomes" id="UP000326961"/>
    </source>
</evidence>
<dbReference type="InterPro" id="IPR005039">
    <property type="entry name" value="Ant_C"/>
</dbReference>
<gene>
    <name evidence="2" type="ORF">D4A35_05905</name>
</gene>
<dbReference type="EMBL" id="CP032452">
    <property type="protein sequence ID" value="QEZ68496.1"/>
    <property type="molecule type" value="Genomic_DNA"/>
</dbReference>
<dbReference type="AlphaFoldDB" id="A0A5P3XBK9"/>
<dbReference type="PROSITE" id="PS51750">
    <property type="entry name" value="BRO_N"/>
    <property type="match status" value="1"/>
</dbReference>
<dbReference type="InterPro" id="IPR003497">
    <property type="entry name" value="BRO_N_domain"/>
</dbReference>
<reference evidence="2 3" key="1">
    <citation type="submission" date="2018-09" db="EMBL/GenBank/DDBJ databases">
        <title>A clostridial neurotoxin that targets Anopheles mosquitoes.</title>
        <authorList>
            <person name="Contreras E."/>
            <person name="Masuyer G."/>
            <person name="Qureshi N."/>
            <person name="Chawla S."/>
            <person name="Lim H.L."/>
            <person name="Chen J."/>
            <person name="Stenmark P."/>
            <person name="Gill S."/>
        </authorList>
    </citation>
    <scope>NUCLEOTIDE SEQUENCE [LARGE SCALE GENOMIC DNA]</scope>
    <source>
        <strain evidence="2 3">Cbm</strain>
    </source>
</reference>
<dbReference type="Pfam" id="PF03374">
    <property type="entry name" value="ANT"/>
    <property type="match status" value="1"/>
</dbReference>
<protein>
    <submittedName>
        <fullName evidence="2">Phage repressor protein/antirepressor Ant</fullName>
    </submittedName>
</protein>
<dbReference type="PANTHER" id="PTHR36180">
    <property type="entry name" value="DNA-BINDING PROTEIN-RELATED-RELATED"/>
    <property type="match status" value="1"/>
</dbReference>
<dbReference type="GO" id="GO:0003677">
    <property type="term" value="F:DNA binding"/>
    <property type="evidence" value="ECO:0007669"/>
    <property type="project" value="InterPro"/>
</dbReference>
<evidence type="ECO:0000313" key="2">
    <source>
        <dbReference type="EMBL" id="QEZ68496.1"/>
    </source>
</evidence>
<dbReference type="RefSeq" id="WP_150886276.1">
    <property type="nucleotide sequence ID" value="NZ_CP032452.1"/>
</dbReference>
<accession>A0A5P3XBK9</accession>